<protein>
    <recommendedName>
        <fullName evidence="1">F-box domain-containing protein</fullName>
    </recommendedName>
</protein>
<proteinExistence type="predicted"/>
<evidence type="ECO:0000313" key="3">
    <source>
        <dbReference type="Proteomes" id="UP000614601"/>
    </source>
</evidence>
<dbReference type="AlphaFoldDB" id="A0A811KAA2"/>
<comment type="caution">
    <text evidence="2">The sequence shown here is derived from an EMBL/GenBank/DDBJ whole genome shotgun (WGS) entry which is preliminary data.</text>
</comment>
<dbReference type="EMBL" id="CAJFDH010000002">
    <property type="protein sequence ID" value="CAD5213146.1"/>
    <property type="molecule type" value="Genomic_DNA"/>
</dbReference>
<organism evidence="2 3">
    <name type="scientific">Bursaphelenchus okinawaensis</name>
    <dbReference type="NCBI Taxonomy" id="465554"/>
    <lineage>
        <taxon>Eukaryota</taxon>
        <taxon>Metazoa</taxon>
        <taxon>Ecdysozoa</taxon>
        <taxon>Nematoda</taxon>
        <taxon>Chromadorea</taxon>
        <taxon>Rhabditida</taxon>
        <taxon>Tylenchina</taxon>
        <taxon>Tylenchomorpha</taxon>
        <taxon>Aphelenchoidea</taxon>
        <taxon>Aphelenchoididae</taxon>
        <taxon>Bursaphelenchus</taxon>
    </lineage>
</organism>
<keyword evidence="3" id="KW-1185">Reference proteome</keyword>
<name>A0A811KAA2_9BILA</name>
<dbReference type="SUPFAM" id="SSF81383">
    <property type="entry name" value="F-box domain"/>
    <property type="match status" value="1"/>
</dbReference>
<evidence type="ECO:0000259" key="1">
    <source>
        <dbReference type="PROSITE" id="PS50181"/>
    </source>
</evidence>
<evidence type="ECO:0000313" key="2">
    <source>
        <dbReference type="EMBL" id="CAD5213146.1"/>
    </source>
</evidence>
<dbReference type="Proteomes" id="UP000614601">
    <property type="component" value="Unassembled WGS sequence"/>
</dbReference>
<gene>
    <name evidence="2" type="ORF">BOKJ2_LOCUS4947</name>
</gene>
<dbReference type="PROSITE" id="PS50181">
    <property type="entry name" value="FBOX"/>
    <property type="match status" value="1"/>
</dbReference>
<dbReference type="InterPro" id="IPR001810">
    <property type="entry name" value="F-box_dom"/>
</dbReference>
<accession>A0A811KAA2</accession>
<dbReference type="InterPro" id="IPR036047">
    <property type="entry name" value="F-box-like_dom_sf"/>
</dbReference>
<feature type="domain" description="F-box" evidence="1">
    <location>
        <begin position="1"/>
        <end position="51"/>
    </location>
</feature>
<dbReference type="Proteomes" id="UP000783686">
    <property type="component" value="Unassembled WGS sequence"/>
</dbReference>
<reference evidence="2" key="1">
    <citation type="submission" date="2020-09" db="EMBL/GenBank/DDBJ databases">
        <authorList>
            <person name="Kikuchi T."/>
        </authorList>
    </citation>
    <scope>NUCLEOTIDE SEQUENCE</scope>
    <source>
        <strain evidence="2">SH1</strain>
    </source>
</reference>
<sequence length="66" mass="8023">MIFYKSLPPELWLRVIDHIENMEEFCRVAALDKSFYRLINTDFRSLCYKNLVYRLRGETWAEAFSL</sequence>
<dbReference type="OrthoDB" id="10668928at2759"/>
<dbReference type="EMBL" id="CAJFCW020000002">
    <property type="protein sequence ID" value="CAG9099327.1"/>
    <property type="molecule type" value="Genomic_DNA"/>
</dbReference>